<gene>
    <name evidence="2" type="ORF">FY550_06675</name>
</gene>
<dbReference type="EMBL" id="CP043420">
    <property type="protein sequence ID" value="QEL10837.1"/>
    <property type="molecule type" value="Genomic_DNA"/>
</dbReference>
<proteinExistence type="predicted"/>
<evidence type="ECO:0000256" key="1">
    <source>
        <dbReference type="SAM" id="MobiDB-lite"/>
    </source>
</evidence>
<name>A0A5C0ZYR5_9GAMM</name>
<dbReference type="AlphaFoldDB" id="A0A5C0ZYR5"/>
<feature type="region of interest" description="Disordered" evidence="1">
    <location>
        <begin position="56"/>
        <end position="91"/>
    </location>
</feature>
<dbReference type="KEGG" id="kuy:FY550_06675"/>
<feature type="compositionally biased region" description="Low complexity" evidence="1">
    <location>
        <begin position="67"/>
        <end position="76"/>
    </location>
</feature>
<dbReference type="OrthoDB" id="8779418at2"/>
<evidence type="ECO:0000313" key="3">
    <source>
        <dbReference type="Proteomes" id="UP000322553"/>
    </source>
</evidence>
<reference evidence="2 3" key="1">
    <citation type="submission" date="2019-08" db="EMBL/GenBank/DDBJ databases">
        <title>Complete genome sequence of Kushneria sp. YCWA18, a halophilic phosphate-solubilizing bacterium isolated from Daqiao saltern in China.</title>
        <authorList>
            <person name="Du G.-X."/>
            <person name="Qu L.-Y."/>
        </authorList>
    </citation>
    <scope>NUCLEOTIDE SEQUENCE [LARGE SCALE GENOMIC DNA]</scope>
    <source>
        <strain evidence="2 3">YCWA18</strain>
    </source>
</reference>
<accession>A0A5C0ZYR5</accession>
<evidence type="ECO:0000313" key="2">
    <source>
        <dbReference type="EMBL" id="QEL10837.1"/>
    </source>
</evidence>
<keyword evidence="3" id="KW-1185">Reference proteome</keyword>
<organism evidence="2 3">
    <name type="scientific">Kushneria phosphatilytica</name>
    <dbReference type="NCBI Taxonomy" id="657387"/>
    <lineage>
        <taxon>Bacteria</taxon>
        <taxon>Pseudomonadati</taxon>
        <taxon>Pseudomonadota</taxon>
        <taxon>Gammaproteobacteria</taxon>
        <taxon>Oceanospirillales</taxon>
        <taxon>Halomonadaceae</taxon>
        <taxon>Kushneria</taxon>
    </lineage>
</organism>
<protein>
    <submittedName>
        <fullName evidence="2">Excisionase</fullName>
    </submittedName>
</protein>
<dbReference type="Proteomes" id="UP000322553">
    <property type="component" value="Chromosome"/>
</dbReference>
<sequence length="91" mass="10451">MDYVRIRRFEELTGYTEEAIRTKINRGVWREGFEYRRAPDGNILISIRGFEEWVESRKEYGQRRPAPSKSTSTTRGRGAGNGSNSSPPPLT</sequence>